<dbReference type="STRING" id="1177982.SAMN04489711_12711"/>
<dbReference type="EMBL" id="FONX01000027">
    <property type="protein sequence ID" value="SFF31615.1"/>
    <property type="molecule type" value="Genomic_DNA"/>
</dbReference>
<evidence type="ECO:0000313" key="4">
    <source>
        <dbReference type="EMBL" id="SFF31615.1"/>
    </source>
</evidence>
<feature type="domain" description="DotM C-terminal cytoplasmic" evidence="3">
    <location>
        <begin position="196"/>
        <end position="405"/>
    </location>
</feature>
<accession>A0A1I2HMS3</accession>
<name>A0A1I2HMS3_9BURK</name>
<keyword evidence="5" id="KW-1185">Reference proteome</keyword>
<dbReference type="InterPro" id="IPR056464">
    <property type="entry name" value="DotM_C"/>
</dbReference>
<feature type="transmembrane region" description="Helical" evidence="2">
    <location>
        <begin position="20"/>
        <end position="38"/>
    </location>
</feature>
<reference evidence="5" key="1">
    <citation type="submission" date="2016-10" db="EMBL/GenBank/DDBJ databases">
        <authorList>
            <person name="Varghese N."/>
            <person name="Submissions S."/>
        </authorList>
    </citation>
    <scope>NUCLEOTIDE SEQUENCE [LARGE SCALE GENOMIC DNA]</scope>
    <source>
        <strain evidence="5">DSM 27981</strain>
    </source>
</reference>
<organism evidence="4 5">
    <name type="scientific">Paracidovorax wautersii</name>
    <dbReference type="NCBI Taxonomy" id="1177982"/>
    <lineage>
        <taxon>Bacteria</taxon>
        <taxon>Pseudomonadati</taxon>
        <taxon>Pseudomonadota</taxon>
        <taxon>Betaproteobacteria</taxon>
        <taxon>Burkholderiales</taxon>
        <taxon>Comamonadaceae</taxon>
        <taxon>Paracidovorax</taxon>
    </lineage>
</organism>
<gene>
    <name evidence="4" type="ORF">SAMN04489711_12711</name>
</gene>
<feature type="compositionally biased region" description="Low complexity" evidence="1">
    <location>
        <begin position="442"/>
        <end position="451"/>
    </location>
</feature>
<keyword evidence="2" id="KW-0472">Membrane</keyword>
<evidence type="ECO:0000256" key="2">
    <source>
        <dbReference type="SAM" id="Phobius"/>
    </source>
</evidence>
<dbReference type="Proteomes" id="UP000199119">
    <property type="component" value="Unassembled WGS sequence"/>
</dbReference>
<dbReference type="AlphaFoldDB" id="A0A1I2HMS3"/>
<feature type="region of interest" description="Disordered" evidence="1">
    <location>
        <begin position="426"/>
        <end position="458"/>
    </location>
</feature>
<proteinExistence type="predicted"/>
<protein>
    <recommendedName>
        <fullName evidence="3">DotM C-terminal cytoplasmic domain-containing protein</fullName>
    </recommendedName>
</protein>
<evidence type="ECO:0000256" key="1">
    <source>
        <dbReference type="SAM" id="MobiDB-lite"/>
    </source>
</evidence>
<dbReference type="RefSeq" id="WP_092942434.1">
    <property type="nucleotide sequence ID" value="NZ_FONX01000027.1"/>
</dbReference>
<feature type="compositionally biased region" description="Basic and acidic residues" evidence="1">
    <location>
        <begin position="429"/>
        <end position="441"/>
    </location>
</feature>
<sequence>MASPQQNQGQYAQENSESMFVFLAIGGIAAVLLLWFFVGRYVYTWERIALYGALSLWGTFPTDWPVLGYLTKKFLFFKHTHPTELEFVGDVVKDSLLVNGTIIVLLFILVVKRVIYVGSHHPFNVHGRTLNVYDYMFQQMPLYPHLKVMWNLRLLARPLDDGLFRMADSAKRFAMRNKLVLLAEKYGEPVLDEQKARRVFDAQLKTLLPLPTEDHSADARECIKRLTNDEKAVLAAIVCRLAACDSSINDDEFNAALKRSEQLVKQYWIGYHSYKPALPTPAHHQANPDMPLVPPPPPVDTTGCDEVLLKYLAAPRVRESMVSHAYVRTFIYDALQACRKVGKFTPANFRWLRMTDRALWLVVSSAGRSTPFWEAAGLHAHYLWERKAKMATEKPQTGEAVVALDYEFANIVAFSREQKIELWDGQGGMRRDHPDHPDRLAKPSAKSKSAAVRGQPTG</sequence>
<feature type="transmembrane region" description="Helical" evidence="2">
    <location>
        <begin position="50"/>
        <end position="71"/>
    </location>
</feature>
<keyword evidence="2" id="KW-1133">Transmembrane helix</keyword>
<dbReference type="Pfam" id="PF23127">
    <property type="entry name" value="DotM_C"/>
    <property type="match status" value="1"/>
</dbReference>
<feature type="transmembrane region" description="Helical" evidence="2">
    <location>
        <begin position="91"/>
        <end position="111"/>
    </location>
</feature>
<evidence type="ECO:0000313" key="5">
    <source>
        <dbReference type="Proteomes" id="UP000199119"/>
    </source>
</evidence>
<keyword evidence="2" id="KW-0812">Transmembrane</keyword>
<dbReference type="OrthoDB" id="5616932at2"/>
<evidence type="ECO:0000259" key="3">
    <source>
        <dbReference type="Pfam" id="PF23127"/>
    </source>
</evidence>